<dbReference type="STRING" id="1560234.SP90_01365"/>
<keyword evidence="1" id="KW-0472">Membrane</keyword>
<organism evidence="2 3">
    <name type="scientific">Halodesulfovibrio spirochaetisodalis</name>
    <dbReference type="NCBI Taxonomy" id="1560234"/>
    <lineage>
        <taxon>Bacteria</taxon>
        <taxon>Pseudomonadati</taxon>
        <taxon>Thermodesulfobacteriota</taxon>
        <taxon>Desulfovibrionia</taxon>
        <taxon>Desulfovibrionales</taxon>
        <taxon>Desulfovibrionaceae</taxon>
        <taxon>Halodesulfovibrio</taxon>
    </lineage>
</organism>
<reference evidence="2 3" key="1">
    <citation type="submission" date="2015-01" db="EMBL/GenBank/DDBJ databases">
        <title>Desulfovibrio sp. JC271 draft genome sequence.</title>
        <authorList>
            <person name="Shivani Y."/>
            <person name="Subhash Y."/>
            <person name="Sasikala C."/>
            <person name="Ramana C.V."/>
        </authorList>
    </citation>
    <scope>NUCLEOTIDE SEQUENCE [LARGE SCALE GENOMIC DNA]</scope>
    <source>
        <strain evidence="2 3">JC271</strain>
    </source>
</reference>
<keyword evidence="3" id="KW-1185">Reference proteome</keyword>
<proteinExistence type="predicted"/>
<dbReference type="EMBL" id="JXMS01000002">
    <property type="protein sequence ID" value="OBQ56762.1"/>
    <property type="molecule type" value="Genomic_DNA"/>
</dbReference>
<dbReference type="AlphaFoldDB" id="A0A1B7XMM7"/>
<name>A0A1B7XMM7_9BACT</name>
<accession>A0A1B7XMM7</accession>
<sequence length="308" mass="35432">MEGFINSLTEYWKLILPICFVLLLMVFWKQLRSIFKKMSPKDFEGTSAVLCLFGALIGLCLIVASYFYSKQNEQFYAYISASIGSLLAASFIYSCCSEYFLKKHFLNELTSTIDHKLTTNKRCDSVCAFGLQEISGWHTHDLLNKMESSKSCTCVALYFTDIFESHHERLVQMINNGLELTVIMLNPSCEENITAIANGFQGYDPSMLKHKIDRIVKHFLIKRILKELSDDAQGKLEIRCADWPLPYSAYVFDKKEMWFLPRHASKVKNDAPTYFSISGETLANNFYYKDVISLRDKYSQKMNLSVGQ</sequence>
<keyword evidence="1" id="KW-1133">Transmembrane helix</keyword>
<feature type="transmembrane region" description="Helical" evidence="1">
    <location>
        <begin position="49"/>
        <end position="69"/>
    </location>
</feature>
<evidence type="ECO:0000313" key="2">
    <source>
        <dbReference type="EMBL" id="OBQ56762.1"/>
    </source>
</evidence>
<dbReference type="PATRIC" id="fig|1560234.3.peg.1144"/>
<keyword evidence="1" id="KW-0812">Transmembrane</keyword>
<dbReference type="Proteomes" id="UP000091979">
    <property type="component" value="Unassembled WGS sequence"/>
</dbReference>
<feature type="transmembrane region" description="Helical" evidence="1">
    <location>
        <begin position="12"/>
        <end position="28"/>
    </location>
</feature>
<comment type="caution">
    <text evidence="2">The sequence shown here is derived from an EMBL/GenBank/DDBJ whole genome shotgun (WGS) entry which is preliminary data.</text>
</comment>
<gene>
    <name evidence="2" type="ORF">SP90_01365</name>
</gene>
<protein>
    <submittedName>
        <fullName evidence="2">Uncharacterized protein</fullName>
    </submittedName>
</protein>
<feature type="transmembrane region" description="Helical" evidence="1">
    <location>
        <begin position="75"/>
        <end position="96"/>
    </location>
</feature>
<evidence type="ECO:0000313" key="3">
    <source>
        <dbReference type="Proteomes" id="UP000091979"/>
    </source>
</evidence>
<evidence type="ECO:0000256" key="1">
    <source>
        <dbReference type="SAM" id="Phobius"/>
    </source>
</evidence>
<dbReference type="RefSeq" id="WP_066851795.1">
    <property type="nucleotide sequence ID" value="NZ_JXMS01000002.1"/>
</dbReference>